<dbReference type="Proteomes" id="UP000179237">
    <property type="component" value="Unassembled WGS sequence"/>
</dbReference>
<gene>
    <name evidence="1" type="ORF">A2572_03775</name>
</gene>
<protein>
    <submittedName>
        <fullName evidence="1">Uncharacterized protein</fullName>
    </submittedName>
</protein>
<comment type="caution">
    <text evidence="1">The sequence shown here is derived from an EMBL/GenBank/DDBJ whole genome shotgun (WGS) entry which is preliminary data.</text>
</comment>
<proteinExistence type="predicted"/>
<reference evidence="1 2" key="1">
    <citation type="journal article" date="2016" name="Nat. Commun.">
        <title>Thousands of microbial genomes shed light on interconnected biogeochemical processes in an aquifer system.</title>
        <authorList>
            <person name="Anantharaman K."/>
            <person name="Brown C.T."/>
            <person name="Hug L.A."/>
            <person name="Sharon I."/>
            <person name="Castelle C.J."/>
            <person name="Probst A.J."/>
            <person name="Thomas B.C."/>
            <person name="Singh A."/>
            <person name="Wilkins M.J."/>
            <person name="Karaoz U."/>
            <person name="Brodie E.L."/>
            <person name="Williams K.H."/>
            <person name="Hubbard S.S."/>
            <person name="Banfield J.F."/>
        </authorList>
    </citation>
    <scope>NUCLEOTIDE SEQUENCE [LARGE SCALE GENOMIC DNA]</scope>
</reference>
<evidence type="ECO:0000313" key="2">
    <source>
        <dbReference type="Proteomes" id="UP000179237"/>
    </source>
</evidence>
<dbReference type="EMBL" id="MFAQ01000026">
    <property type="protein sequence ID" value="OGD83140.1"/>
    <property type="molecule type" value="Genomic_DNA"/>
</dbReference>
<dbReference type="AlphaFoldDB" id="A0A1F5FU59"/>
<name>A0A1F5FU59_9BACT</name>
<evidence type="ECO:0000313" key="1">
    <source>
        <dbReference type="EMBL" id="OGD83140.1"/>
    </source>
</evidence>
<sequence length="98" mass="10675">MAADWQLSGQKLGKNVSVNWGLDLETRILTISFAILSVSQKESDVKKTVAEVFGMPVYAPLAEFELPASVSAMQFITTNLAAVDRILSGQQAAIPFFR</sequence>
<accession>A0A1F5FU59</accession>
<organism evidence="1 2">
    <name type="scientific">Candidatus Collierbacteria bacterium RIFOXYD1_FULL_40_9</name>
    <dbReference type="NCBI Taxonomy" id="1817731"/>
    <lineage>
        <taxon>Bacteria</taxon>
        <taxon>Candidatus Collieribacteriota</taxon>
    </lineage>
</organism>